<dbReference type="AlphaFoldDB" id="A0A221UVK8"/>
<evidence type="ECO:0000313" key="1">
    <source>
        <dbReference type="EMBL" id="ASO05387.1"/>
    </source>
</evidence>
<reference evidence="1 2" key="1">
    <citation type="submission" date="2017-07" db="EMBL/GenBank/DDBJ databases">
        <title>Genome Sequence of Arenibacter algicola Strain SMS7 Isolated from a culture of the Diatom Skeletonema marinoi.</title>
        <authorList>
            <person name="Topel M."/>
            <person name="Pinder M.I.M."/>
            <person name="Johansson O.N."/>
            <person name="Kourtchenko O."/>
            <person name="Godhe A."/>
            <person name="Clarke A.K."/>
        </authorList>
    </citation>
    <scope>NUCLEOTIDE SEQUENCE [LARGE SCALE GENOMIC DNA]</scope>
    <source>
        <strain evidence="1 2">SMS7</strain>
    </source>
</reference>
<organism evidence="1 2">
    <name type="scientific">Arenibacter algicola</name>
    <dbReference type="NCBI Taxonomy" id="616991"/>
    <lineage>
        <taxon>Bacteria</taxon>
        <taxon>Pseudomonadati</taxon>
        <taxon>Bacteroidota</taxon>
        <taxon>Flavobacteriia</taxon>
        <taxon>Flavobacteriales</taxon>
        <taxon>Flavobacteriaceae</taxon>
        <taxon>Arenibacter</taxon>
    </lineage>
</organism>
<evidence type="ECO:0000313" key="2">
    <source>
        <dbReference type="Proteomes" id="UP000204551"/>
    </source>
</evidence>
<name>A0A221UVK8_9FLAO</name>
<sequence>MDFIPRSVYIYKVAKSYGFSFVQKKIKLNIKP</sequence>
<dbReference type="Proteomes" id="UP000204551">
    <property type="component" value="Chromosome"/>
</dbReference>
<gene>
    <name evidence="1" type="ORF">AREALGSMS7_01925</name>
</gene>
<protein>
    <submittedName>
        <fullName evidence="1">Uncharacterized protein</fullName>
    </submittedName>
</protein>
<accession>A0A221UVK8</accession>
<dbReference type="EMBL" id="CP022515">
    <property type="protein sequence ID" value="ASO05387.1"/>
    <property type="molecule type" value="Genomic_DNA"/>
</dbReference>
<dbReference type="KEGG" id="aalg:AREALGSMS7_01925"/>
<proteinExistence type="predicted"/>